<dbReference type="CDD" id="cd01834">
    <property type="entry name" value="SGNH_hydrolase_like_2"/>
    <property type="match status" value="1"/>
</dbReference>
<dbReference type="Pfam" id="PF13472">
    <property type="entry name" value="Lipase_GDSL_2"/>
    <property type="match status" value="1"/>
</dbReference>
<dbReference type="SUPFAM" id="SSF53474">
    <property type="entry name" value="alpha/beta-Hydrolases"/>
    <property type="match status" value="1"/>
</dbReference>
<dbReference type="InterPro" id="IPR000073">
    <property type="entry name" value="AB_hydrolase_1"/>
</dbReference>
<evidence type="ECO:0008006" key="5">
    <source>
        <dbReference type="Google" id="ProtNLM"/>
    </source>
</evidence>
<evidence type="ECO:0000313" key="3">
    <source>
        <dbReference type="EMBL" id="EOS55669.1"/>
    </source>
</evidence>
<dbReference type="InterPro" id="IPR036514">
    <property type="entry name" value="SGNH_hydro_sf"/>
</dbReference>
<comment type="caution">
    <text evidence="3">The sequence shown here is derived from an EMBL/GenBank/DDBJ whole genome shotgun (WGS) entry which is preliminary data.</text>
</comment>
<organism evidence="3 4">
    <name type="scientific">Paenibacillus barengoltzii G22</name>
    <dbReference type="NCBI Taxonomy" id="1235795"/>
    <lineage>
        <taxon>Bacteria</taxon>
        <taxon>Bacillati</taxon>
        <taxon>Bacillota</taxon>
        <taxon>Bacilli</taxon>
        <taxon>Bacillales</taxon>
        <taxon>Paenibacillaceae</taxon>
        <taxon>Paenibacillus</taxon>
    </lineage>
</organism>
<dbReference type="PATRIC" id="fig|1235795.3.peg.2767"/>
<dbReference type="PANTHER" id="PTHR30383">
    <property type="entry name" value="THIOESTERASE 1/PROTEASE 1/LYSOPHOSPHOLIPASE L1"/>
    <property type="match status" value="1"/>
</dbReference>
<dbReference type="GeneID" id="43347277"/>
<proteinExistence type="predicted"/>
<dbReference type="InterPro" id="IPR051532">
    <property type="entry name" value="Ester_Hydrolysis_Enzymes"/>
</dbReference>
<dbReference type="Pfam" id="PF00561">
    <property type="entry name" value="Abhydrolase_1"/>
    <property type="match status" value="1"/>
</dbReference>
<dbReference type="SUPFAM" id="SSF52266">
    <property type="entry name" value="SGNH hydrolase"/>
    <property type="match status" value="1"/>
</dbReference>
<accession>R9LA65</accession>
<dbReference type="STRING" id="1235795.C812_02801"/>
<dbReference type="AlphaFoldDB" id="R9LA65"/>
<feature type="domain" description="AB hydrolase-1" evidence="1">
    <location>
        <begin position="406"/>
        <end position="439"/>
    </location>
</feature>
<dbReference type="EMBL" id="ASSZ01000025">
    <property type="protein sequence ID" value="EOS55669.1"/>
    <property type="molecule type" value="Genomic_DNA"/>
</dbReference>
<name>R9LA65_9BACL</name>
<dbReference type="Proteomes" id="UP000019598">
    <property type="component" value="Unassembled WGS sequence"/>
</dbReference>
<dbReference type="HOGENOM" id="CLU_024311_0_0_9"/>
<dbReference type="OrthoDB" id="2513075at2"/>
<dbReference type="InterPro" id="IPR029058">
    <property type="entry name" value="AB_hydrolase_fold"/>
</dbReference>
<gene>
    <name evidence="3" type="ORF">C812_02801</name>
</gene>
<dbReference type="Gene3D" id="3.40.50.1110">
    <property type="entry name" value="SGNH hydrolase"/>
    <property type="match status" value="1"/>
</dbReference>
<sequence length="569" mass="63057">MITKNESADLLAVPRSKRIVFFGDSITENGTYIRNLEAFFLKHLPEHRLEWINLGVSSETVAGTSEKDHPFPRPCVHERLERALAETRPDWVFICYGMNDGIYHPFGEARFEAYRDGLRQAVEQVQSVGARVILMTPPPFDVASIGGEALPDGKDMNEYSFERPYVKYNEVLERYAAWVQQYGEAEGLTVVDLRRPLSELIRKRREADAGYRYGDGIHPNEDGHWVIAQTILSRVFHLELERIPAWAEVDGGDSEFIRLVGQRRAVLNAAWREHVGHTNPNKLETPPLAEALQQAEALLPAIERAAALEGGTESAEVREWMGFARTDFYFGGRECVVVAPREAAPGRPWVWRSEFFGAFADADLALLEQGWHVAYCRLSHLYGCPYASGQMEAFRAWLTAKYELAPKPVLFGFSRGGLYALRYAALYPDHVAALYLDAPVVDIRSWPGGQGAGRGAPEEWHDCLAVYDIAKSAATPAEANRLAGEETDRLLAGLTAPASAGVPVLLISGDADLDVPFEENGAVLERTYRAHGGSVMTILKPGGGHHPHSLPDVTPIVQFVLSSAANRVQ</sequence>
<evidence type="ECO:0000259" key="2">
    <source>
        <dbReference type="Pfam" id="PF13472"/>
    </source>
</evidence>
<reference evidence="3 4" key="1">
    <citation type="submission" date="2013-04" db="EMBL/GenBank/DDBJ databases">
        <title>The Genome Sequence of Paenibacillus barengoltzii G22.</title>
        <authorList>
            <consortium name="The Broad Institute Genomics Platform"/>
            <consortium name="The Broad Institute Genome Sequencing Center for Infectious Disease"/>
            <person name="Earl A."/>
            <person name="Xavier R."/>
            <person name="Elson C."/>
            <person name="Duck W."/>
            <person name="Walker B."/>
            <person name="Young S."/>
            <person name="Zeng Q."/>
            <person name="Gargeya S."/>
            <person name="Fitzgerald M."/>
            <person name="Haas B."/>
            <person name="Abouelleil A."/>
            <person name="Allen A.W."/>
            <person name="Alvarado L."/>
            <person name="Arachchi H.M."/>
            <person name="Berlin A.M."/>
            <person name="Chapman S.B."/>
            <person name="Gainer-Dewar J."/>
            <person name="Goldberg J."/>
            <person name="Griggs A."/>
            <person name="Gujja S."/>
            <person name="Hansen M."/>
            <person name="Howarth C."/>
            <person name="Imamovic A."/>
            <person name="Ireland A."/>
            <person name="Larimer J."/>
            <person name="McCowan C."/>
            <person name="Murphy C."/>
            <person name="Pearson M."/>
            <person name="Poon T.W."/>
            <person name="Priest M."/>
            <person name="Roberts A."/>
            <person name="Saif S."/>
            <person name="Shea T."/>
            <person name="Sisk P."/>
            <person name="Sykes S."/>
            <person name="Wortman J."/>
            <person name="Nusbaum C."/>
            <person name="Birren B."/>
        </authorList>
    </citation>
    <scope>NUCLEOTIDE SEQUENCE [LARGE SCALE GENOMIC DNA]</scope>
    <source>
        <strain evidence="3 4">G22</strain>
    </source>
</reference>
<protein>
    <recommendedName>
        <fullName evidence="5">SGNH hydrolase-type esterase domain-containing protein</fullName>
    </recommendedName>
</protein>
<dbReference type="RefSeq" id="WP_016313240.1">
    <property type="nucleotide sequence ID" value="NZ_KE159653.1"/>
</dbReference>
<dbReference type="Gene3D" id="3.40.50.1820">
    <property type="entry name" value="alpha/beta hydrolase"/>
    <property type="match status" value="1"/>
</dbReference>
<dbReference type="PANTHER" id="PTHR30383:SF5">
    <property type="entry name" value="SGNH HYDROLASE-TYPE ESTERASE DOMAIN-CONTAINING PROTEIN"/>
    <property type="match status" value="1"/>
</dbReference>
<evidence type="ECO:0000313" key="4">
    <source>
        <dbReference type="Proteomes" id="UP000019598"/>
    </source>
</evidence>
<feature type="domain" description="SGNH hydrolase-type esterase" evidence="2">
    <location>
        <begin position="21"/>
        <end position="225"/>
    </location>
</feature>
<dbReference type="GO" id="GO:0004622">
    <property type="term" value="F:phosphatidylcholine lysophospholipase activity"/>
    <property type="evidence" value="ECO:0007669"/>
    <property type="project" value="TreeGrafter"/>
</dbReference>
<dbReference type="InterPro" id="IPR013830">
    <property type="entry name" value="SGNH_hydro"/>
</dbReference>
<evidence type="ECO:0000259" key="1">
    <source>
        <dbReference type="Pfam" id="PF00561"/>
    </source>
</evidence>